<feature type="transmembrane region" description="Helical" evidence="1">
    <location>
        <begin position="27"/>
        <end position="45"/>
    </location>
</feature>
<gene>
    <name evidence="3" type="ORF">DdX_01074</name>
</gene>
<dbReference type="GO" id="GO:0035091">
    <property type="term" value="F:phosphatidylinositol binding"/>
    <property type="evidence" value="ECO:0007669"/>
    <property type="project" value="TreeGrafter"/>
</dbReference>
<name>A0AAD4RDQ3_9BILA</name>
<keyword evidence="1" id="KW-1133">Transmembrane helix</keyword>
<dbReference type="InterPro" id="IPR003114">
    <property type="entry name" value="Phox_assoc"/>
</dbReference>
<proteinExistence type="predicted"/>
<sequence>MNWRLLTTAAAAFVGVPILVLGIEWTLVVTTCFLAFFVGFFICIAKHSFKSRDSFLQELSGPTEAFKFSEGLPFLLTGGARFKQLADTYAADRHSMTGSEQLDSILEQILHFVMRDYVDSWYKNMTPDTLLQESLKRTARRTVAAFSHCLKKVNWVPMLTRDFMDDFASHLRLYRKAKEKVQIQRDNLLKVDDLESVFFDYELEMEKSYCRDLVSTSAQYESAYLHDIGDILLYLLMPPEDFRSRPLRFLLREVLITKIFIPIMDKLSDPTYLNYLCVWLLSELPINTEDFVTSIETCPSVQELEALIESVHEEINSLRSKDTGGEHAETFKQQIASLEFTQTLIKQRMVMLANQPELVITKQVGVNLQLCC</sequence>
<dbReference type="SMART" id="SM00313">
    <property type="entry name" value="PXA"/>
    <property type="match status" value="1"/>
</dbReference>
<feature type="domain" description="PXA" evidence="2">
    <location>
        <begin position="99"/>
        <end position="285"/>
    </location>
</feature>
<keyword evidence="1" id="KW-0812">Transmembrane</keyword>
<organism evidence="3 4">
    <name type="scientific">Ditylenchus destructor</name>
    <dbReference type="NCBI Taxonomy" id="166010"/>
    <lineage>
        <taxon>Eukaryota</taxon>
        <taxon>Metazoa</taxon>
        <taxon>Ecdysozoa</taxon>
        <taxon>Nematoda</taxon>
        <taxon>Chromadorea</taxon>
        <taxon>Rhabditida</taxon>
        <taxon>Tylenchina</taxon>
        <taxon>Tylenchomorpha</taxon>
        <taxon>Sphaerularioidea</taxon>
        <taxon>Anguinidae</taxon>
        <taxon>Anguininae</taxon>
        <taxon>Ditylenchus</taxon>
    </lineage>
</organism>
<dbReference type="EMBL" id="JAKKPZ010000001">
    <property type="protein sequence ID" value="KAI1728870.1"/>
    <property type="molecule type" value="Genomic_DNA"/>
</dbReference>
<dbReference type="PANTHER" id="PTHR22775:SF3">
    <property type="entry name" value="SORTING NEXIN-13"/>
    <property type="match status" value="1"/>
</dbReference>
<evidence type="ECO:0000259" key="2">
    <source>
        <dbReference type="PROSITE" id="PS51207"/>
    </source>
</evidence>
<evidence type="ECO:0000313" key="4">
    <source>
        <dbReference type="Proteomes" id="UP001201812"/>
    </source>
</evidence>
<protein>
    <submittedName>
        <fullName evidence="3">PXA domain-containing protein</fullName>
    </submittedName>
</protein>
<comment type="caution">
    <text evidence="3">The sequence shown here is derived from an EMBL/GenBank/DDBJ whole genome shotgun (WGS) entry which is preliminary data.</text>
</comment>
<dbReference type="Pfam" id="PF02194">
    <property type="entry name" value="PXA"/>
    <property type="match status" value="1"/>
</dbReference>
<dbReference type="Proteomes" id="UP001201812">
    <property type="component" value="Unassembled WGS sequence"/>
</dbReference>
<dbReference type="PROSITE" id="PS51207">
    <property type="entry name" value="PXA"/>
    <property type="match status" value="1"/>
</dbReference>
<dbReference type="PANTHER" id="PTHR22775">
    <property type="entry name" value="SORTING NEXIN"/>
    <property type="match status" value="1"/>
</dbReference>
<accession>A0AAD4RDQ3</accession>
<reference evidence="3" key="1">
    <citation type="submission" date="2022-01" db="EMBL/GenBank/DDBJ databases">
        <title>Genome Sequence Resource for Two Populations of Ditylenchus destructor, the Migratory Endoparasitic Phytonematode.</title>
        <authorList>
            <person name="Zhang H."/>
            <person name="Lin R."/>
            <person name="Xie B."/>
        </authorList>
    </citation>
    <scope>NUCLEOTIDE SEQUENCE</scope>
    <source>
        <strain evidence="3">BazhouSP</strain>
    </source>
</reference>
<dbReference type="GO" id="GO:0005769">
    <property type="term" value="C:early endosome"/>
    <property type="evidence" value="ECO:0007669"/>
    <property type="project" value="TreeGrafter"/>
</dbReference>
<evidence type="ECO:0000256" key="1">
    <source>
        <dbReference type="SAM" id="Phobius"/>
    </source>
</evidence>
<evidence type="ECO:0000313" key="3">
    <source>
        <dbReference type="EMBL" id="KAI1728870.1"/>
    </source>
</evidence>
<keyword evidence="4" id="KW-1185">Reference proteome</keyword>
<dbReference type="AlphaFoldDB" id="A0AAD4RDQ3"/>
<keyword evidence="1" id="KW-0472">Membrane</keyword>